<feature type="region of interest" description="Disordered" evidence="1">
    <location>
        <begin position="1"/>
        <end position="62"/>
    </location>
</feature>
<proteinExistence type="predicted"/>
<dbReference type="AlphaFoldDB" id="A0A0A9AYT1"/>
<dbReference type="EMBL" id="GBRH01241614">
    <property type="protein sequence ID" value="JAD56281.1"/>
    <property type="molecule type" value="Transcribed_RNA"/>
</dbReference>
<reference evidence="2" key="2">
    <citation type="journal article" date="2015" name="Data Brief">
        <title>Shoot transcriptome of the giant reed, Arundo donax.</title>
        <authorList>
            <person name="Barrero R.A."/>
            <person name="Guerrero F.D."/>
            <person name="Moolhuijzen P."/>
            <person name="Goolsby J.A."/>
            <person name="Tidwell J."/>
            <person name="Bellgard S.E."/>
            <person name="Bellgard M.I."/>
        </authorList>
    </citation>
    <scope>NUCLEOTIDE SEQUENCE</scope>
    <source>
        <tissue evidence="2">Shoot tissue taken approximately 20 cm above the soil surface</tissue>
    </source>
</reference>
<name>A0A0A9AYT1_ARUDO</name>
<sequence>MRSAATLAVSSSAPWGRSSAASASSRPTSLDAAQKAFDGSRAGARADGTTMAGENHRSSGQR</sequence>
<protein>
    <submittedName>
        <fullName evidence="2">Uncharacterized protein</fullName>
    </submittedName>
</protein>
<organism evidence="2">
    <name type="scientific">Arundo donax</name>
    <name type="common">Giant reed</name>
    <name type="synonym">Donax arundinaceus</name>
    <dbReference type="NCBI Taxonomy" id="35708"/>
    <lineage>
        <taxon>Eukaryota</taxon>
        <taxon>Viridiplantae</taxon>
        <taxon>Streptophyta</taxon>
        <taxon>Embryophyta</taxon>
        <taxon>Tracheophyta</taxon>
        <taxon>Spermatophyta</taxon>
        <taxon>Magnoliopsida</taxon>
        <taxon>Liliopsida</taxon>
        <taxon>Poales</taxon>
        <taxon>Poaceae</taxon>
        <taxon>PACMAD clade</taxon>
        <taxon>Arundinoideae</taxon>
        <taxon>Arundineae</taxon>
        <taxon>Arundo</taxon>
    </lineage>
</organism>
<accession>A0A0A9AYT1</accession>
<reference evidence="2" key="1">
    <citation type="submission" date="2014-09" db="EMBL/GenBank/DDBJ databases">
        <authorList>
            <person name="Magalhaes I.L.F."/>
            <person name="Oliveira U."/>
            <person name="Santos F.R."/>
            <person name="Vidigal T.H.D.A."/>
            <person name="Brescovit A.D."/>
            <person name="Santos A.J."/>
        </authorList>
    </citation>
    <scope>NUCLEOTIDE SEQUENCE</scope>
    <source>
        <tissue evidence="2">Shoot tissue taken approximately 20 cm above the soil surface</tissue>
    </source>
</reference>
<evidence type="ECO:0000256" key="1">
    <source>
        <dbReference type="SAM" id="MobiDB-lite"/>
    </source>
</evidence>
<feature type="compositionally biased region" description="Low complexity" evidence="1">
    <location>
        <begin position="8"/>
        <end position="29"/>
    </location>
</feature>
<evidence type="ECO:0000313" key="2">
    <source>
        <dbReference type="EMBL" id="JAD56281.1"/>
    </source>
</evidence>